<protein>
    <submittedName>
        <fullName evidence="2">Uncharacterized protein</fullName>
    </submittedName>
</protein>
<reference evidence="3" key="1">
    <citation type="submission" date="2017-08" db="EMBL/GenBank/DDBJ databases">
        <title>A dynamic microbial community with high functional redundancy inhabits the cold, oxic subseafloor aquifer.</title>
        <authorList>
            <person name="Tully B.J."/>
            <person name="Wheat C.G."/>
            <person name="Glazer B.T."/>
            <person name="Huber J.A."/>
        </authorList>
    </citation>
    <scope>NUCLEOTIDE SEQUENCE [LARGE SCALE GENOMIC DNA]</scope>
</reference>
<dbReference type="PROSITE" id="PS50005">
    <property type="entry name" value="TPR"/>
    <property type="match status" value="1"/>
</dbReference>
<name>A0A2A5AZB9_9GAMM</name>
<dbReference type="AlphaFoldDB" id="A0A2A5AZB9"/>
<proteinExistence type="predicted"/>
<dbReference type="EMBL" id="NVVJ01000024">
    <property type="protein sequence ID" value="PCJ24657.1"/>
    <property type="molecule type" value="Genomic_DNA"/>
</dbReference>
<dbReference type="InterPro" id="IPR019734">
    <property type="entry name" value="TPR_rpt"/>
</dbReference>
<evidence type="ECO:0000313" key="2">
    <source>
        <dbReference type="EMBL" id="PCJ24657.1"/>
    </source>
</evidence>
<accession>A0A2A5AZB9</accession>
<dbReference type="Proteomes" id="UP000218327">
    <property type="component" value="Unassembled WGS sequence"/>
</dbReference>
<sequence length="359" mass="40829">MYSNQNIKQLADSPGSILRCAKHICCLISLLVFQAFSVAGALAQADTESTEPTEQDRARVLEITRELGNRQQAISDMQSSQGIYSPALQEAYSDLAAFYVELEDYVSAVDAFRDALQLARINTGLYSEQQLPVIEQLIDSNGKLTEWQEVDDLQQLNYHISSRLFGFDNPAYVAAAEQYGDWKRRLLSENLLDFNYRSYTNAADNLSKFYESVIANVEAQPNSQPSALLKILYGKTETDLTIARSVASTPYTAFEGTVSRYINRTRCQNVRSASGQISRQCVNVQVENPRYRQSQRDAKQLEMNRHARSMRRSLEKLQLINEQSTDLPAQQKQELEVQITQLQTQLDQLIRLGRRRSLF</sequence>
<gene>
    <name evidence="2" type="ORF">COA96_09035</name>
</gene>
<evidence type="ECO:0000313" key="3">
    <source>
        <dbReference type="Proteomes" id="UP000218327"/>
    </source>
</evidence>
<evidence type="ECO:0000256" key="1">
    <source>
        <dbReference type="PROSITE-ProRule" id="PRU00339"/>
    </source>
</evidence>
<comment type="caution">
    <text evidence="2">The sequence shown here is derived from an EMBL/GenBank/DDBJ whole genome shotgun (WGS) entry which is preliminary data.</text>
</comment>
<feature type="repeat" description="TPR" evidence="1">
    <location>
        <begin position="89"/>
        <end position="122"/>
    </location>
</feature>
<organism evidence="2 3">
    <name type="scientific">SAR86 cluster bacterium</name>
    <dbReference type="NCBI Taxonomy" id="2030880"/>
    <lineage>
        <taxon>Bacteria</taxon>
        <taxon>Pseudomonadati</taxon>
        <taxon>Pseudomonadota</taxon>
        <taxon>Gammaproteobacteria</taxon>
        <taxon>SAR86 cluster</taxon>
    </lineage>
</organism>
<keyword evidence="1" id="KW-0802">TPR repeat</keyword>
<dbReference type="Gene3D" id="1.25.40.10">
    <property type="entry name" value="Tetratricopeptide repeat domain"/>
    <property type="match status" value="1"/>
</dbReference>
<dbReference type="SUPFAM" id="SSF48452">
    <property type="entry name" value="TPR-like"/>
    <property type="match status" value="1"/>
</dbReference>
<dbReference type="InterPro" id="IPR011990">
    <property type="entry name" value="TPR-like_helical_dom_sf"/>
</dbReference>